<comment type="domain">
    <text evidence="14">The last Arg residue of the ACP-binding site is essential for the weak association between ACP/AcpP and FabH.</text>
</comment>
<evidence type="ECO:0000256" key="12">
    <source>
        <dbReference type="ARBA" id="ARBA00052467"/>
    </source>
</evidence>
<keyword evidence="4 14" id="KW-0808">Transferase</keyword>
<evidence type="ECO:0000256" key="10">
    <source>
        <dbReference type="ARBA" id="ARBA00051096"/>
    </source>
</evidence>
<dbReference type="CDD" id="cd00830">
    <property type="entry name" value="KAS_III"/>
    <property type="match status" value="1"/>
</dbReference>
<keyword evidence="14" id="KW-0963">Cytoplasm</keyword>
<dbReference type="Proteomes" id="UP000177905">
    <property type="component" value="Unassembled WGS sequence"/>
</dbReference>
<evidence type="ECO:0000256" key="6">
    <source>
        <dbReference type="ARBA" id="ARBA00023098"/>
    </source>
</evidence>
<evidence type="ECO:0000256" key="7">
    <source>
        <dbReference type="ARBA" id="ARBA00023160"/>
    </source>
</evidence>
<keyword evidence="8 14" id="KW-0511">Multifunctional enzyme</keyword>
<comment type="caution">
    <text evidence="17">The sequence shown here is derived from an EMBL/GenBank/DDBJ whole genome shotgun (WGS) entry which is preliminary data.</text>
</comment>
<dbReference type="GO" id="GO:0033818">
    <property type="term" value="F:beta-ketoacyl-acyl-carrier-protein synthase III activity"/>
    <property type="evidence" value="ECO:0007669"/>
    <property type="project" value="UniProtKB-UniRule"/>
</dbReference>
<dbReference type="NCBIfam" id="NF006829">
    <property type="entry name" value="PRK09352.1"/>
    <property type="match status" value="1"/>
</dbReference>
<keyword evidence="6 14" id="KW-0443">Lipid metabolism</keyword>
<dbReference type="InterPro" id="IPR013751">
    <property type="entry name" value="ACP_syn_III_N"/>
</dbReference>
<reference evidence="17 18" key="1">
    <citation type="journal article" date="2016" name="Nat. Commun.">
        <title>Thousands of microbial genomes shed light on interconnected biogeochemical processes in an aquifer system.</title>
        <authorList>
            <person name="Anantharaman K."/>
            <person name="Brown C.T."/>
            <person name="Hug L.A."/>
            <person name="Sharon I."/>
            <person name="Castelle C.J."/>
            <person name="Probst A.J."/>
            <person name="Thomas B.C."/>
            <person name="Singh A."/>
            <person name="Wilkins M.J."/>
            <person name="Karaoz U."/>
            <person name="Brodie E.L."/>
            <person name="Williams K.H."/>
            <person name="Hubbard S.S."/>
            <person name="Banfield J.F."/>
        </authorList>
    </citation>
    <scope>NUCLEOTIDE SEQUENCE [LARGE SCALE GENOMIC DNA]</scope>
</reference>
<comment type="function">
    <text evidence="14">Catalyzes the condensation reaction of fatty acid synthesis by the addition to an acyl acceptor of two carbons from malonyl-ACP. Catalyzes the first condensation reaction which initiates fatty acid synthesis and may therefore play a role in governing the total rate of fatty acid production. Possesses both acetoacetyl-ACP synthase and acetyl transacylase activities. Its substrate specificity determines the biosynthesis of branched-chain and/or straight-chain of fatty acids.</text>
</comment>
<protein>
    <recommendedName>
        <fullName evidence="14">Beta-ketoacyl-[acyl-carrier-protein] synthase III</fullName>
        <shortName evidence="14">Beta-ketoacyl-ACP synthase III</shortName>
        <shortName evidence="14">KAS III</shortName>
        <ecNumber evidence="14">2.3.1.180</ecNumber>
    </recommendedName>
    <alternativeName>
        <fullName evidence="14">3-oxoacyl-[acyl-carrier-protein] synthase 3</fullName>
    </alternativeName>
    <alternativeName>
        <fullName evidence="14">3-oxoacyl-[acyl-carrier-protein] synthase III</fullName>
    </alternativeName>
</protein>
<evidence type="ECO:0000256" key="14">
    <source>
        <dbReference type="HAMAP-Rule" id="MF_01815"/>
    </source>
</evidence>
<dbReference type="Pfam" id="PF08541">
    <property type="entry name" value="ACP_syn_III_C"/>
    <property type="match status" value="1"/>
</dbReference>
<comment type="subunit">
    <text evidence="14">Homodimer.</text>
</comment>
<comment type="similarity">
    <text evidence="2 14">Belongs to the thiolase-like superfamily. FabH family.</text>
</comment>
<dbReference type="SUPFAM" id="SSF53901">
    <property type="entry name" value="Thiolase-like"/>
    <property type="match status" value="1"/>
</dbReference>
<dbReference type="Pfam" id="PF08545">
    <property type="entry name" value="ACP_syn_III"/>
    <property type="match status" value="1"/>
</dbReference>
<feature type="active site" evidence="14">
    <location>
        <position position="247"/>
    </location>
</feature>
<dbReference type="EC" id="2.3.1.180" evidence="14"/>
<dbReference type="GO" id="GO:0005737">
    <property type="term" value="C:cytoplasm"/>
    <property type="evidence" value="ECO:0007669"/>
    <property type="project" value="UniProtKB-SubCell"/>
</dbReference>
<evidence type="ECO:0000256" key="1">
    <source>
        <dbReference type="ARBA" id="ARBA00005194"/>
    </source>
</evidence>
<evidence type="ECO:0000256" key="3">
    <source>
        <dbReference type="ARBA" id="ARBA00022516"/>
    </source>
</evidence>
<evidence type="ECO:0000256" key="5">
    <source>
        <dbReference type="ARBA" id="ARBA00022832"/>
    </source>
</evidence>
<comment type="catalytic activity">
    <reaction evidence="11">
        <text>(2S)-2-methylbutanoyl-CoA + malonyl-[ACP] + H(+) = (4S)-4-methyl-3-oxohexanoyl-[ACP] + CO2 + CoA</text>
        <dbReference type="Rhea" id="RHEA:42276"/>
        <dbReference type="Rhea" id="RHEA-COMP:9623"/>
        <dbReference type="Rhea" id="RHEA-COMP:17148"/>
        <dbReference type="ChEBI" id="CHEBI:15378"/>
        <dbReference type="ChEBI" id="CHEBI:16526"/>
        <dbReference type="ChEBI" id="CHEBI:57287"/>
        <dbReference type="ChEBI" id="CHEBI:78449"/>
        <dbReference type="ChEBI" id="CHEBI:88166"/>
        <dbReference type="ChEBI" id="CHEBI:167462"/>
        <dbReference type="EC" id="2.3.1.300"/>
    </reaction>
    <physiologicalReaction direction="left-to-right" evidence="11">
        <dbReference type="Rhea" id="RHEA:42277"/>
    </physiologicalReaction>
</comment>
<dbReference type="FunFam" id="3.40.47.10:FF:000004">
    <property type="entry name" value="3-oxoacyl-[acyl-carrier-protein] synthase 3"/>
    <property type="match status" value="1"/>
</dbReference>
<accession>A0A1F4S410</accession>
<evidence type="ECO:0000256" key="8">
    <source>
        <dbReference type="ARBA" id="ARBA00023268"/>
    </source>
</evidence>
<comment type="pathway">
    <text evidence="1 14">Lipid metabolism; fatty acid biosynthesis.</text>
</comment>
<feature type="active site" evidence="14">
    <location>
        <position position="112"/>
    </location>
</feature>
<dbReference type="InterPro" id="IPR016039">
    <property type="entry name" value="Thiolase-like"/>
</dbReference>
<evidence type="ECO:0000313" key="18">
    <source>
        <dbReference type="Proteomes" id="UP000177905"/>
    </source>
</evidence>
<dbReference type="NCBIfam" id="TIGR00747">
    <property type="entry name" value="fabH"/>
    <property type="match status" value="1"/>
</dbReference>
<dbReference type="PANTHER" id="PTHR43091">
    <property type="entry name" value="3-OXOACYL-[ACYL-CARRIER-PROTEIN] SYNTHASE"/>
    <property type="match status" value="1"/>
</dbReference>
<dbReference type="Gene3D" id="3.40.47.10">
    <property type="match status" value="1"/>
</dbReference>
<gene>
    <name evidence="14" type="primary">fabH</name>
    <name evidence="17" type="ORF">A2290_08905</name>
</gene>
<dbReference type="AlphaFoldDB" id="A0A1F4S410"/>
<evidence type="ECO:0000259" key="16">
    <source>
        <dbReference type="Pfam" id="PF08545"/>
    </source>
</evidence>
<keyword evidence="5 14" id="KW-0276">Fatty acid metabolism</keyword>
<dbReference type="InterPro" id="IPR013747">
    <property type="entry name" value="ACP_syn_III_C"/>
</dbReference>
<organism evidence="17 18">
    <name type="scientific">candidate division WOR-1 bacterium RIFOXYB2_FULL_36_35</name>
    <dbReference type="NCBI Taxonomy" id="1802578"/>
    <lineage>
        <taxon>Bacteria</taxon>
        <taxon>Bacillati</taxon>
        <taxon>Saganbacteria</taxon>
    </lineage>
</organism>
<keyword evidence="3 14" id="KW-0444">Lipid biosynthesis</keyword>
<feature type="region of interest" description="ACP-binding" evidence="14">
    <location>
        <begin position="248"/>
        <end position="252"/>
    </location>
</feature>
<evidence type="ECO:0000256" key="11">
    <source>
        <dbReference type="ARBA" id="ARBA00052407"/>
    </source>
</evidence>
<dbReference type="GO" id="GO:0006633">
    <property type="term" value="P:fatty acid biosynthetic process"/>
    <property type="evidence" value="ECO:0007669"/>
    <property type="project" value="UniProtKB-UniRule"/>
</dbReference>
<dbReference type="UniPathway" id="UPA00094"/>
<evidence type="ECO:0000256" key="9">
    <source>
        <dbReference type="ARBA" id="ARBA00023315"/>
    </source>
</evidence>
<comment type="catalytic activity">
    <reaction evidence="13">
        <text>3-methylbutanoyl-CoA + malonyl-[ACP] + H(+) = 5-methyl-3-oxohexanoyl-[ACP] + CO2 + CoA</text>
        <dbReference type="Rhea" id="RHEA:42272"/>
        <dbReference type="Rhea" id="RHEA-COMP:9623"/>
        <dbReference type="Rhea" id="RHEA-COMP:9941"/>
        <dbReference type="ChEBI" id="CHEBI:15378"/>
        <dbReference type="ChEBI" id="CHEBI:16526"/>
        <dbReference type="ChEBI" id="CHEBI:57287"/>
        <dbReference type="ChEBI" id="CHEBI:57345"/>
        <dbReference type="ChEBI" id="CHEBI:78449"/>
        <dbReference type="ChEBI" id="CHEBI:78822"/>
        <dbReference type="EC" id="2.3.1.300"/>
    </reaction>
    <physiologicalReaction direction="left-to-right" evidence="13">
        <dbReference type="Rhea" id="RHEA:42273"/>
    </physiologicalReaction>
</comment>
<dbReference type="HAMAP" id="MF_01815">
    <property type="entry name" value="FabH"/>
    <property type="match status" value="1"/>
</dbReference>
<evidence type="ECO:0000256" key="4">
    <source>
        <dbReference type="ARBA" id="ARBA00022679"/>
    </source>
</evidence>
<comment type="catalytic activity">
    <reaction evidence="10">
        <text>malonyl-[ACP] + acetyl-CoA + H(+) = 3-oxobutanoyl-[ACP] + CO2 + CoA</text>
        <dbReference type="Rhea" id="RHEA:12080"/>
        <dbReference type="Rhea" id="RHEA-COMP:9623"/>
        <dbReference type="Rhea" id="RHEA-COMP:9625"/>
        <dbReference type="ChEBI" id="CHEBI:15378"/>
        <dbReference type="ChEBI" id="CHEBI:16526"/>
        <dbReference type="ChEBI" id="CHEBI:57287"/>
        <dbReference type="ChEBI" id="CHEBI:57288"/>
        <dbReference type="ChEBI" id="CHEBI:78449"/>
        <dbReference type="ChEBI" id="CHEBI:78450"/>
        <dbReference type="EC" id="2.3.1.180"/>
    </reaction>
    <physiologicalReaction direction="left-to-right" evidence="10">
        <dbReference type="Rhea" id="RHEA:12081"/>
    </physiologicalReaction>
</comment>
<evidence type="ECO:0000313" key="17">
    <source>
        <dbReference type="EMBL" id="OGC15171.1"/>
    </source>
</evidence>
<sequence>MRAKIIGTGSYLPEKIVTNDDLSKMVETSDEWITTRTGIKARRVTDYGTTTSDLAVNAAKKAIESSGINPLELDFIIVATCTPDTLFPSVACILQDRLGAKNAGALDVSAACSGFNFALATAASFIESGKYKNILVVGADTLTKYLDWQDRNTCVLFGDGAGAVVLQATEEDCGILSSYLKAKGEGGQFLVMPGGGSKDPELRNSRFINMNGKEVFKFAVKALEESVVEALKLAHLELEDIDFLIPHQANIRIIDHVLKKFNLPKDKVYVNLQNYGNTSAASVSIALDEAVKINKIKKGDIVVLSGFGAGLTYAANVLKWG</sequence>
<keyword evidence="9 14" id="KW-0012">Acyltransferase</keyword>
<dbReference type="GO" id="GO:0004315">
    <property type="term" value="F:3-oxoacyl-[acyl-carrier-protein] synthase activity"/>
    <property type="evidence" value="ECO:0007669"/>
    <property type="project" value="InterPro"/>
</dbReference>
<feature type="domain" description="Beta-ketoacyl-[acyl-carrier-protein] synthase III C-terminal" evidence="15">
    <location>
        <begin position="232"/>
        <end position="320"/>
    </location>
</feature>
<evidence type="ECO:0000259" key="15">
    <source>
        <dbReference type="Pfam" id="PF08541"/>
    </source>
</evidence>
<dbReference type="PANTHER" id="PTHR43091:SF1">
    <property type="entry name" value="BETA-KETOACYL-[ACYL-CARRIER-PROTEIN] SYNTHASE III, CHLOROPLASTIC"/>
    <property type="match status" value="1"/>
</dbReference>
<comment type="subcellular location">
    <subcellularLocation>
        <location evidence="14">Cytoplasm</location>
    </subcellularLocation>
</comment>
<evidence type="ECO:0000256" key="2">
    <source>
        <dbReference type="ARBA" id="ARBA00008642"/>
    </source>
</evidence>
<keyword evidence="7 14" id="KW-0275">Fatty acid biosynthesis</keyword>
<dbReference type="InterPro" id="IPR004655">
    <property type="entry name" value="FabH"/>
</dbReference>
<evidence type="ECO:0000256" key="13">
    <source>
        <dbReference type="ARBA" id="ARBA00052985"/>
    </source>
</evidence>
<feature type="domain" description="Beta-ketoacyl-[acyl-carrier-protein] synthase III N-terminal" evidence="16">
    <location>
        <begin position="106"/>
        <end position="184"/>
    </location>
</feature>
<dbReference type="EMBL" id="MEUA01000024">
    <property type="protein sequence ID" value="OGC15171.1"/>
    <property type="molecule type" value="Genomic_DNA"/>
</dbReference>
<proteinExistence type="inferred from homology"/>
<name>A0A1F4S410_UNCSA</name>
<feature type="active site" evidence="14">
    <location>
        <position position="277"/>
    </location>
</feature>
<comment type="catalytic activity">
    <reaction evidence="12">
        <text>2-methylpropanoyl-CoA + malonyl-[ACP] + H(+) = 4-methyl-3-oxopentanoyl-[ACP] + CO2 + CoA</text>
        <dbReference type="Rhea" id="RHEA:42268"/>
        <dbReference type="Rhea" id="RHEA-COMP:9623"/>
        <dbReference type="Rhea" id="RHEA-COMP:9940"/>
        <dbReference type="ChEBI" id="CHEBI:15378"/>
        <dbReference type="ChEBI" id="CHEBI:16526"/>
        <dbReference type="ChEBI" id="CHEBI:57287"/>
        <dbReference type="ChEBI" id="CHEBI:57338"/>
        <dbReference type="ChEBI" id="CHEBI:78449"/>
        <dbReference type="ChEBI" id="CHEBI:78820"/>
        <dbReference type="EC" id="2.3.1.300"/>
    </reaction>
    <physiologicalReaction direction="left-to-right" evidence="12">
        <dbReference type="Rhea" id="RHEA:42269"/>
    </physiologicalReaction>
</comment>